<proteinExistence type="predicted"/>
<evidence type="ECO:0000313" key="1">
    <source>
        <dbReference type="EMBL" id="RPA87577.1"/>
    </source>
</evidence>
<dbReference type="Pfam" id="PF11709">
    <property type="entry name" value="Mit_ribos_Mrp51"/>
    <property type="match status" value="1"/>
</dbReference>
<gene>
    <name evidence="1" type="ORF">BJ508DRAFT_410337</name>
</gene>
<dbReference type="GO" id="GO:0005763">
    <property type="term" value="C:mitochondrial small ribosomal subunit"/>
    <property type="evidence" value="ECO:0007669"/>
    <property type="project" value="TreeGrafter"/>
</dbReference>
<evidence type="ECO:0000313" key="2">
    <source>
        <dbReference type="Proteomes" id="UP000275078"/>
    </source>
</evidence>
<dbReference type="STRING" id="1160509.A0A3N4IQ71"/>
<organism evidence="1 2">
    <name type="scientific">Ascobolus immersus RN42</name>
    <dbReference type="NCBI Taxonomy" id="1160509"/>
    <lineage>
        <taxon>Eukaryota</taxon>
        <taxon>Fungi</taxon>
        <taxon>Dikarya</taxon>
        <taxon>Ascomycota</taxon>
        <taxon>Pezizomycotina</taxon>
        <taxon>Pezizomycetes</taxon>
        <taxon>Pezizales</taxon>
        <taxon>Ascobolaceae</taxon>
        <taxon>Ascobolus</taxon>
    </lineage>
</organism>
<protein>
    <submittedName>
        <fullName evidence="1">Uncharacterized protein</fullName>
    </submittedName>
</protein>
<dbReference type="OrthoDB" id="2735536at2759"/>
<accession>A0A3N4IQ71</accession>
<dbReference type="PANTHER" id="PTHR28058:SF1">
    <property type="entry name" value="SMALL RIBOSOMAL SUBUNIT PROTEIN BS1M"/>
    <property type="match status" value="1"/>
</dbReference>
<dbReference type="GO" id="GO:0003735">
    <property type="term" value="F:structural constituent of ribosome"/>
    <property type="evidence" value="ECO:0007669"/>
    <property type="project" value="TreeGrafter"/>
</dbReference>
<reference evidence="1 2" key="1">
    <citation type="journal article" date="2018" name="Nat. Ecol. Evol.">
        <title>Pezizomycetes genomes reveal the molecular basis of ectomycorrhizal truffle lifestyle.</title>
        <authorList>
            <person name="Murat C."/>
            <person name="Payen T."/>
            <person name="Noel B."/>
            <person name="Kuo A."/>
            <person name="Morin E."/>
            <person name="Chen J."/>
            <person name="Kohler A."/>
            <person name="Krizsan K."/>
            <person name="Balestrini R."/>
            <person name="Da Silva C."/>
            <person name="Montanini B."/>
            <person name="Hainaut M."/>
            <person name="Levati E."/>
            <person name="Barry K.W."/>
            <person name="Belfiori B."/>
            <person name="Cichocki N."/>
            <person name="Clum A."/>
            <person name="Dockter R.B."/>
            <person name="Fauchery L."/>
            <person name="Guy J."/>
            <person name="Iotti M."/>
            <person name="Le Tacon F."/>
            <person name="Lindquist E.A."/>
            <person name="Lipzen A."/>
            <person name="Malagnac F."/>
            <person name="Mello A."/>
            <person name="Molinier V."/>
            <person name="Miyauchi S."/>
            <person name="Poulain J."/>
            <person name="Riccioni C."/>
            <person name="Rubini A."/>
            <person name="Sitrit Y."/>
            <person name="Splivallo R."/>
            <person name="Traeger S."/>
            <person name="Wang M."/>
            <person name="Zifcakova L."/>
            <person name="Wipf D."/>
            <person name="Zambonelli A."/>
            <person name="Paolocci F."/>
            <person name="Nowrousian M."/>
            <person name="Ottonello S."/>
            <person name="Baldrian P."/>
            <person name="Spatafora J.W."/>
            <person name="Henrissat B."/>
            <person name="Nagy L.G."/>
            <person name="Aury J.M."/>
            <person name="Wincker P."/>
            <person name="Grigoriev I.V."/>
            <person name="Bonfante P."/>
            <person name="Martin F.M."/>
        </authorList>
    </citation>
    <scope>NUCLEOTIDE SEQUENCE [LARGE SCALE GENOMIC DNA]</scope>
    <source>
        <strain evidence="1 2">RN42</strain>
    </source>
</reference>
<name>A0A3N4IQ71_ASCIM</name>
<keyword evidence="2" id="KW-1185">Reference proteome</keyword>
<sequence length="464" mass="51822">MPNPIPPPKSSIFNQSATSPYPVVQAITTTDASKHRGDWGLKRNLPLKTKVKHIGYTELDTMEHYTPFSTAENEVLLVKKWQEMDIPLAKQSQNSFAMGDFSGRHSITAVSGAPFISAFELEMLEDQAKTNGKELGFLEKKRANWDFSGPYLGKMTPGRLKEWMELRSNDRTMRDFLFFSAQRLQQYAKENKEDYTLENSPSFRPREKESSPAQVLASLKAKYSGKVPKEYQSFEDMPEYKKAEEIAQAKRTFLKDLEGKDTLNHQIFQYLRANTDILQLLVNAYFDIPTIPTGRTHPSAGLHYARSLSYMEYKPGVGGDISNKSLPGRILYSRRGGTQTGVAGIGGVVARCDSAPSMTNSRLKNVDDVEKIEHFTPGPGEAYIDGDGAIQLGVSVLAASPTDTVETVGVRRSLRHQQALDNQTKAYSANFARGDDLLSSVRDFSETVTGTPRIRPFFPAARRI</sequence>
<dbReference type="AlphaFoldDB" id="A0A3N4IQ71"/>
<dbReference type="InterPro" id="IPR016712">
    <property type="entry name" value="Rbsml_bS1m-like"/>
</dbReference>
<dbReference type="EMBL" id="ML119646">
    <property type="protein sequence ID" value="RPA87577.1"/>
    <property type="molecule type" value="Genomic_DNA"/>
</dbReference>
<dbReference type="Proteomes" id="UP000275078">
    <property type="component" value="Unassembled WGS sequence"/>
</dbReference>
<dbReference type="PANTHER" id="PTHR28058">
    <property type="entry name" value="37S RIBOSOMAL PROTEIN MRP51, MITOCHONDRIAL"/>
    <property type="match status" value="1"/>
</dbReference>
<dbReference type="GO" id="GO:0070124">
    <property type="term" value="P:mitochondrial translational initiation"/>
    <property type="evidence" value="ECO:0007669"/>
    <property type="project" value="TreeGrafter"/>
</dbReference>